<evidence type="ECO:0000256" key="1">
    <source>
        <dbReference type="ARBA" id="ARBA00009100"/>
    </source>
</evidence>
<dbReference type="Gene3D" id="2.60.40.640">
    <property type="match status" value="2"/>
</dbReference>
<proteinExistence type="inferred from homology"/>
<dbReference type="AlphaFoldDB" id="A0A078AHG0"/>
<name>A0A078AHG0_STYLE</name>
<evidence type="ECO:0000313" key="2">
    <source>
        <dbReference type="EMBL" id="CDW80932.1"/>
    </source>
</evidence>
<accession>A0A078AHG0</accession>
<protein>
    <submittedName>
        <fullName evidence="2">Down syndrome critical region protein 3 isoform 2</fullName>
    </submittedName>
</protein>
<dbReference type="Proteomes" id="UP000039865">
    <property type="component" value="Unassembled WGS sequence"/>
</dbReference>
<dbReference type="OrthoDB" id="10263384at2759"/>
<dbReference type="Pfam" id="PF03643">
    <property type="entry name" value="Vps26"/>
    <property type="match status" value="1"/>
</dbReference>
<dbReference type="GO" id="GO:0006886">
    <property type="term" value="P:intracellular protein transport"/>
    <property type="evidence" value="ECO:0007669"/>
    <property type="project" value="InterPro"/>
</dbReference>
<dbReference type="InterPro" id="IPR014752">
    <property type="entry name" value="Arrestin-like_C"/>
</dbReference>
<comment type="similarity">
    <text evidence="1">Belongs to the VPS26 family.</text>
</comment>
<organism evidence="2 3">
    <name type="scientific">Stylonychia lemnae</name>
    <name type="common">Ciliate</name>
    <dbReference type="NCBI Taxonomy" id="5949"/>
    <lineage>
        <taxon>Eukaryota</taxon>
        <taxon>Sar</taxon>
        <taxon>Alveolata</taxon>
        <taxon>Ciliophora</taxon>
        <taxon>Intramacronucleata</taxon>
        <taxon>Spirotrichea</taxon>
        <taxon>Stichotrichia</taxon>
        <taxon>Sporadotrichida</taxon>
        <taxon>Oxytrichidae</taxon>
        <taxon>Stylonychinae</taxon>
        <taxon>Stylonychia</taxon>
    </lineage>
</organism>
<keyword evidence="3" id="KW-1185">Reference proteome</keyword>
<gene>
    <name evidence="2" type="primary">Contig14176.g15108</name>
    <name evidence="2" type="ORF">STYLEM_9938</name>
</gene>
<evidence type="ECO:0000313" key="3">
    <source>
        <dbReference type="Proteomes" id="UP000039865"/>
    </source>
</evidence>
<dbReference type="InParanoid" id="A0A078AHG0"/>
<dbReference type="PANTHER" id="PTHR12233">
    <property type="entry name" value="VACUOLAR PROTEIN SORTING 26 RELATED"/>
    <property type="match status" value="1"/>
</dbReference>
<reference evidence="2 3" key="1">
    <citation type="submission" date="2014-06" db="EMBL/GenBank/DDBJ databases">
        <authorList>
            <person name="Swart Estienne"/>
        </authorList>
    </citation>
    <scope>NUCLEOTIDE SEQUENCE [LARGE SCALE GENOMIC DNA]</scope>
    <source>
        <strain evidence="2 3">130c</strain>
    </source>
</reference>
<sequence length="281" mass="31638">MSLEIKLDRASKFYEPGVIIDISKIMLQEKVTGYITIIDSQSQIQHSGIVVNAEGYMDTVSIIRGNIGRPPMKDEDRIYFMKKKFTLSDGGKLNTSTPIPFEFILEANEKGESLIDAYVGYEVQITLNKGGKTLKGNEKFYCAVPGAGIDTTIGRRDMPKEFAISPDNLEASTLKSVPKFKFEGQIYSVNCAFQEPFDGYIITRDSEYVIKSIEVQLVRVETFEGKTFATEVQNIQVADGDVIRDMEIPLYMLFPKIYSCPTVIHAKFSVINLIHQRLTLD</sequence>
<dbReference type="EMBL" id="CCKQ01009449">
    <property type="protein sequence ID" value="CDW80932.1"/>
    <property type="molecule type" value="Genomic_DNA"/>
</dbReference>
<dbReference type="InterPro" id="IPR028934">
    <property type="entry name" value="Vps26-related"/>
</dbReference>